<evidence type="ECO:0000313" key="2">
    <source>
        <dbReference type="EMBL" id="MBO1109944.1"/>
    </source>
</evidence>
<protein>
    <submittedName>
        <fullName evidence="2">Apolipoprotein N-acyltransferase</fullName>
    </submittedName>
</protein>
<organism evidence="2 3">
    <name type="scientific">Plesiomonas shigelloides</name>
    <name type="common">Aeromonas shigelloides</name>
    <dbReference type="NCBI Taxonomy" id="703"/>
    <lineage>
        <taxon>Bacteria</taxon>
        <taxon>Pseudomonadati</taxon>
        <taxon>Pseudomonadota</taxon>
        <taxon>Gammaproteobacteria</taxon>
        <taxon>Enterobacterales</taxon>
        <taxon>Enterobacteriaceae</taxon>
        <taxon>Plesiomonas</taxon>
    </lineage>
</organism>
<keyword evidence="2" id="KW-0012">Acyltransferase</keyword>
<feature type="region of interest" description="Disordered" evidence="1">
    <location>
        <begin position="36"/>
        <end position="59"/>
    </location>
</feature>
<dbReference type="PANTHER" id="PTHR38686:SF1">
    <property type="entry name" value="APOLIPOPROTEIN N-ACYLTRANSFERASE"/>
    <property type="match status" value="1"/>
</dbReference>
<dbReference type="AlphaFoldDB" id="A0A8I2B3F7"/>
<accession>A0A8I2B3F7</accession>
<sequence>MQTYFDRSRPYLGRAELVIWPEAAIPPLGTKENELRSMLDSSTRSNKSSRITGVGDRNPQTKQCFTTGIVLGDPQETYRYTPRTRHHQRHPVLYGPYVPLHGLLREPPPLFNLPVSTFSRGDYLQPEQRAGQSHLATATPYEVSQGSRLPANILQHPATNLMLT</sequence>
<proteinExistence type="predicted"/>
<evidence type="ECO:0000256" key="1">
    <source>
        <dbReference type="SAM" id="MobiDB-lite"/>
    </source>
</evidence>
<dbReference type="GO" id="GO:0016410">
    <property type="term" value="F:N-acyltransferase activity"/>
    <property type="evidence" value="ECO:0007669"/>
    <property type="project" value="InterPro"/>
</dbReference>
<dbReference type="Proteomes" id="UP000664658">
    <property type="component" value="Unassembled WGS sequence"/>
</dbReference>
<feature type="non-terminal residue" evidence="2">
    <location>
        <position position="164"/>
    </location>
</feature>
<dbReference type="GO" id="GO:0016020">
    <property type="term" value="C:membrane"/>
    <property type="evidence" value="ECO:0007669"/>
    <property type="project" value="InterPro"/>
</dbReference>
<dbReference type="GO" id="GO:0042158">
    <property type="term" value="P:lipoprotein biosynthetic process"/>
    <property type="evidence" value="ECO:0007669"/>
    <property type="project" value="InterPro"/>
</dbReference>
<keyword evidence="2" id="KW-0808">Transferase</keyword>
<dbReference type="EMBL" id="JAFNAA010000106">
    <property type="protein sequence ID" value="MBO1109944.1"/>
    <property type="molecule type" value="Genomic_DNA"/>
</dbReference>
<dbReference type="PANTHER" id="PTHR38686">
    <property type="entry name" value="APOLIPOPROTEIN N-ACYLTRANSFERASE"/>
    <property type="match status" value="1"/>
</dbReference>
<name>A0A8I2B3F7_PLESH</name>
<evidence type="ECO:0000313" key="3">
    <source>
        <dbReference type="Proteomes" id="UP000664658"/>
    </source>
</evidence>
<feature type="compositionally biased region" description="Polar residues" evidence="1">
    <location>
        <begin position="39"/>
        <end position="51"/>
    </location>
</feature>
<gene>
    <name evidence="2" type="primary">lnt</name>
    <name evidence="2" type="ORF">J2R62_17465</name>
</gene>
<keyword evidence="2" id="KW-0449">Lipoprotein</keyword>
<comment type="caution">
    <text evidence="2">The sequence shown here is derived from an EMBL/GenBank/DDBJ whole genome shotgun (WGS) entry which is preliminary data.</text>
</comment>
<reference evidence="2" key="1">
    <citation type="submission" date="2021-03" db="EMBL/GenBank/DDBJ databases">
        <title>Plesiomonas shigelloides zfcc0051, isolated from zebrafish feces.</title>
        <authorList>
            <person name="Vanderhoek Z."/>
            <person name="Gaulke C."/>
        </authorList>
    </citation>
    <scope>NUCLEOTIDE SEQUENCE</scope>
    <source>
        <strain evidence="2">Zfcc0051</strain>
    </source>
</reference>
<dbReference type="InterPro" id="IPR004563">
    <property type="entry name" value="Apolipo_AcylTrfase"/>
</dbReference>